<proteinExistence type="predicted"/>
<keyword evidence="2" id="KW-1185">Reference proteome</keyword>
<dbReference type="AlphaFoldDB" id="A0A3D8GXR9"/>
<dbReference type="EMBL" id="QRDH01000014">
    <property type="protein sequence ID" value="RDU39235.1"/>
    <property type="molecule type" value="Genomic_DNA"/>
</dbReference>
<accession>A0A3D8GXR9</accession>
<evidence type="ECO:0000313" key="2">
    <source>
        <dbReference type="Proteomes" id="UP000256431"/>
    </source>
</evidence>
<gene>
    <name evidence="1" type="ORF">DXI23_19575</name>
</gene>
<comment type="caution">
    <text evidence="1">The sequence shown here is derived from an EMBL/GenBank/DDBJ whole genome shotgun (WGS) entry which is preliminary data.</text>
</comment>
<name>A0A3D8GXR9_9GAMM</name>
<evidence type="ECO:0000313" key="1">
    <source>
        <dbReference type="EMBL" id="RDU39235.1"/>
    </source>
</evidence>
<protein>
    <submittedName>
        <fullName evidence="1">Uncharacterized protein</fullName>
    </submittedName>
</protein>
<organism evidence="1 2">
    <name type="scientific">Marinobacter flavimaris</name>
    <dbReference type="NCBI Taxonomy" id="262076"/>
    <lineage>
        <taxon>Bacteria</taxon>
        <taxon>Pseudomonadati</taxon>
        <taxon>Pseudomonadota</taxon>
        <taxon>Gammaproteobacteria</taxon>
        <taxon>Pseudomonadales</taxon>
        <taxon>Marinobacteraceae</taxon>
        <taxon>Marinobacter</taxon>
    </lineage>
</organism>
<reference evidence="1 2" key="1">
    <citation type="submission" date="2018-08" db="EMBL/GenBank/DDBJ databases">
        <title>Genome sequence of Marinobacter flavimaris KCTC 12185.</title>
        <authorList>
            <person name="Chun J."/>
            <person name="Kim B.-Y."/>
            <person name="Choi S.-B."/>
            <person name="Kwak M.-J."/>
        </authorList>
    </citation>
    <scope>NUCLEOTIDE SEQUENCE [LARGE SCALE GENOMIC DNA]</scope>
    <source>
        <strain evidence="1 2">KCTC 12185</strain>
    </source>
</reference>
<sequence>MLRNRSLPVAPAETKFNQAILSKFEQILLAFDLSKAPVNVKKDTIENLRQKWSKLISIDPYLNWIDIKDEGQCRWLVDQVQNSGLSVFVPLDFAYPVDNKGRLLLLFSALDRSTYDEKIKVLFINDLKNKWARKKRKDDTEKVQCNLNVDAITKKNIKKLADQRGLKMGEYIDAIVAEDKERVLGQSEP</sequence>
<dbReference type="Proteomes" id="UP000256431">
    <property type="component" value="Unassembled WGS sequence"/>
</dbReference>